<dbReference type="Gene3D" id="3.30.565.10">
    <property type="entry name" value="Histidine kinase-like ATPase, C-terminal domain"/>
    <property type="match status" value="1"/>
</dbReference>
<dbReference type="SUPFAM" id="SSF55785">
    <property type="entry name" value="PYP-like sensor domain (PAS domain)"/>
    <property type="match status" value="1"/>
</dbReference>
<dbReference type="InterPro" id="IPR036097">
    <property type="entry name" value="HisK_dim/P_sf"/>
</dbReference>
<dbReference type="SUPFAM" id="SSF55781">
    <property type="entry name" value="GAF domain-like"/>
    <property type="match status" value="1"/>
</dbReference>
<keyword evidence="6" id="KW-0812">Transmembrane</keyword>
<evidence type="ECO:0000256" key="2">
    <source>
        <dbReference type="ARBA" id="ARBA00004141"/>
    </source>
</evidence>
<protein>
    <recommendedName>
        <fullName evidence="3">histidine kinase</fullName>
        <ecNumber evidence="3">2.7.13.3</ecNumber>
    </recommendedName>
</protein>
<dbReference type="Pfam" id="PF13426">
    <property type="entry name" value="PAS_9"/>
    <property type="match status" value="1"/>
</dbReference>
<dbReference type="GO" id="GO:0005524">
    <property type="term" value="F:ATP binding"/>
    <property type="evidence" value="ECO:0007669"/>
    <property type="project" value="UniProtKB-KW"/>
</dbReference>
<evidence type="ECO:0000313" key="16">
    <source>
        <dbReference type="Proteomes" id="UP000322530"/>
    </source>
</evidence>
<evidence type="ECO:0000256" key="12">
    <source>
        <dbReference type="ARBA" id="ARBA00023136"/>
    </source>
</evidence>
<dbReference type="OrthoDB" id="140857at2"/>
<dbReference type="SMART" id="SM00091">
    <property type="entry name" value="PAS"/>
    <property type="match status" value="1"/>
</dbReference>
<dbReference type="SUPFAM" id="SSF55874">
    <property type="entry name" value="ATPase domain of HSP90 chaperone/DNA topoisomerase II/histidine kinase"/>
    <property type="match status" value="1"/>
</dbReference>
<dbReference type="GO" id="GO:0000155">
    <property type="term" value="F:phosphorelay sensor kinase activity"/>
    <property type="evidence" value="ECO:0007669"/>
    <property type="project" value="InterPro"/>
</dbReference>
<evidence type="ECO:0000256" key="1">
    <source>
        <dbReference type="ARBA" id="ARBA00000085"/>
    </source>
</evidence>
<comment type="subcellular location">
    <subcellularLocation>
        <location evidence="2">Membrane</location>
        <topology evidence="2">Multi-pass membrane protein</topology>
    </subcellularLocation>
</comment>
<dbReference type="InterPro" id="IPR035965">
    <property type="entry name" value="PAS-like_dom_sf"/>
</dbReference>
<keyword evidence="16" id="KW-1185">Reference proteome</keyword>
<dbReference type="InterPro" id="IPR050351">
    <property type="entry name" value="BphY/WalK/GraS-like"/>
</dbReference>
<dbReference type="Gene3D" id="3.30.450.20">
    <property type="entry name" value="PAS domain"/>
    <property type="match status" value="1"/>
</dbReference>
<dbReference type="GO" id="GO:0030295">
    <property type="term" value="F:protein kinase activator activity"/>
    <property type="evidence" value="ECO:0007669"/>
    <property type="project" value="TreeGrafter"/>
</dbReference>
<dbReference type="AlphaFoldDB" id="A0A5A5TFV4"/>
<dbReference type="Gene3D" id="1.10.287.130">
    <property type="match status" value="1"/>
</dbReference>
<evidence type="ECO:0000256" key="10">
    <source>
        <dbReference type="ARBA" id="ARBA00022989"/>
    </source>
</evidence>
<dbReference type="CDD" id="cd00130">
    <property type="entry name" value="PAS"/>
    <property type="match status" value="1"/>
</dbReference>
<evidence type="ECO:0000256" key="4">
    <source>
        <dbReference type="ARBA" id="ARBA00022553"/>
    </source>
</evidence>
<organism evidence="15 16">
    <name type="scientific">Dictyobacter arantiisoli</name>
    <dbReference type="NCBI Taxonomy" id="2014874"/>
    <lineage>
        <taxon>Bacteria</taxon>
        <taxon>Bacillati</taxon>
        <taxon>Chloroflexota</taxon>
        <taxon>Ktedonobacteria</taxon>
        <taxon>Ktedonobacterales</taxon>
        <taxon>Dictyobacteraceae</taxon>
        <taxon>Dictyobacter</taxon>
    </lineage>
</organism>
<keyword evidence="8" id="KW-0418">Kinase</keyword>
<dbReference type="RefSeq" id="WP_149403336.1">
    <property type="nucleotide sequence ID" value="NZ_BIXY01000071.1"/>
</dbReference>
<evidence type="ECO:0000256" key="8">
    <source>
        <dbReference type="ARBA" id="ARBA00022777"/>
    </source>
</evidence>
<dbReference type="PROSITE" id="PS50109">
    <property type="entry name" value="HIS_KIN"/>
    <property type="match status" value="1"/>
</dbReference>
<evidence type="ECO:0000256" key="11">
    <source>
        <dbReference type="ARBA" id="ARBA00023012"/>
    </source>
</evidence>
<sequence>MQGNQQEQDNAVLANLFQAVFEEMSDGVFLYNRSGYVVHINKALQKMLAVQPETLIGHHYSEWQELFGVHAEPGKILRTEQLPVASILQYTPYDHIHQREAWIRVGSNGELLADVTSSPLFDAQKHLIGCASIFRDVTSECQQENRTIHAFTSLLKLVEALAVIPDQDNAAGENENKEITPIIAAGRMLAEAVSEVIPCRYIDVFTIEPPDERQHIIGLSGLSDSEEQQLRKEAEGAQLANYLDTAAIEDLYADHVVTIDLKTRPYTLPHSHFGARYRLIAPMVLREELIGYFVIAKTDDEYVNVAMAYPQEEIALIVGTAKLIALVIERVNLLQKWAEVHASELALRESNRRYDRFVNLASHELRTPLTTFKGNAELALRRLHKMKRQCEDRNEVLAGLERIQEPLENAILRANTQVRMIGDLLDASRIQRDKLTLTMAPCNLQDIVRAAIDDALVYMPERTIILHPPEEKETLLIADAVRLSQVVINYLSNAMKYSSKASPIEVNILSTDTCAGVLVHDEGPGFTAEYREKIWERFYQLPDIVSPDNSSMNGLGLGLYLNRAVIDLHHGQVGVSSNLGCGSTFWFLVPRKRDSELDEHCQTSKEVCFDDPMNM</sequence>
<dbReference type="Pfam" id="PF02518">
    <property type="entry name" value="HATPase_c"/>
    <property type="match status" value="1"/>
</dbReference>
<dbReference type="InterPro" id="IPR000014">
    <property type="entry name" value="PAS"/>
</dbReference>
<dbReference type="InterPro" id="IPR005467">
    <property type="entry name" value="His_kinase_dom"/>
</dbReference>
<proteinExistence type="predicted"/>
<keyword evidence="9" id="KW-0067">ATP-binding</keyword>
<dbReference type="PANTHER" id="PTHR42878">
    <property type="entry name" value="TWO-COMPONENT HISTIDINE KINASE"/>
    <property type="match status" value="1"/>
</dbReference>
<feature type="domain" description="PAS" evidence="14">
    <location>
        <begin position="13"/>
        <end position="57"/>
    </location>
</feature>
<keyword evidence="10" id="KW-1133">Transmembrane helix</keyword>
<dbReference type="InterPro" id="IPR003594">
    <property type="entry name" value="HATPase_dom"/>
</dbReference>
<dbReference type="InterPro" id="IPR004358">
    <property type="entry name" value="Sig_transdc_His_kin-like_C"/>
</dbReference>
<dbReference type="GO" id="GO:0007234">
    <property type="term" value="P:osmosensory signaling via phosphorelay pathway"/>
    <property type="evidence" value="ECO:0007669"/>
    <property type="project" value="TreeGrafter"/>
</dbReference>
<dbReference type="InterPro" id="IPR036890">
    <property type="entry name" value="HATPase_C_sf"/>
</dbReference>
<evidence type="ECO:0000313" key="15">
    <source>
        <dbReference type="EMBL" id="GCF10451.1"/>
    </source>
</evidence>
<evidence type="ECO:0000256" key="5">
    <source>
        <dbReference type="ARBA" id="ARBA00022679"/>
    </source>
</evidence>
<dbReference type="PRINTS" id="PR00344">
    <property type="entry name" value="BCTRLSENSOR"/>
</dbReference>
<evidence type="ECO:0000256" key="3">
    <source>
        <dbReference type="ARBA" id="ARBA00012438"/>
    </source>
</evidence>
<evidence type="ECO:0000259" key="13">
    <source>
        <dbReference type="PROSITE" id="PS50109"/>
    </source>
</evidence>
<evidence type="ECO:0000256" key="9">
    <source>
        <dbReference type="ARBA" id="ARBA00022840"/>
    </source>
</evidence>
<gene>
    <name evidence="15" type="ORF">KDI_40150</name>
</gene>
<keyword evidence="11" id="KW-0902">Two-component regulatory system</keyword>
<dbReference type="SMART" id="SM00387">
    <property type="entry name" value="HATPase_c"/>
    <property type="match status" value="1"/>
</dbReference>
<dbReference type="EC" id="2.7.13.3" evidence="3"/>
<dbReference type="CDD" id="cd00075">
    <property type="entry name" value="HATPase"/>
    <property type="match status" value="1"/>
</dbReference>
<dbReference type="SUPFAM" id="SSF47384">
    <property type="entry name" value="Homodimeric domain of signal transducing histidine kinase"/>
    <property type="match status" value="1"/>
</dbReference>
<keyword evidence="12" id="KW-0472">Membrane</keyword>
<dbReference type="PROSITE" id="PS50112">
    <property type="entry name" value="PAS"/>
    <property type="match status" value="1"/>
</dbReference>
<dbReference type="InterPro" id="IPR003661">
    <property type="entry name" value="HisK_dim/P_dom"/>
</dbReference>
<keyword evidence="7" id="KW-0547">Nucleotide-binding</keyword>
<reference evidence="15 16" key="1">
    <citation type="submission" date="2019-01" db="EMBL/GenBank/DDBJ databases">
        <title>Draft genome sequence of Dictyobacter sp. Uno17.</title>
        <authorList>
            <person name="Wang C.M."/>
            <person name="Zheng Y."/>
            <person name="Sakai Y."/>
            <person name="Abe K."/>
            <person name="Yokota A."/>
            <person name="Yabe S."/>
        </authorList>
    </citation>
    <scope>NUCLEOTIDE SEQUENCE [LARGE SCALE GENOMIC DNA]</scope>
    <source>
        <strain evidence="15 16">Uno17</strain>
    </source>
</reference>
<dbReference type="Proteomes" id="UP000322530">
    <property type="component" value="Unassembled WGS sequence"/>
</dbReference>
<keyword evidence="4" id="KW-0597">Phosphoprotein</keyword>
<dbReference type="PANTHER" id="PTHR42878:SF7">
    <property type="entry name" value="SENSOR HISTIDINE KINASE GLRK"/>
    <property type="match status" value="1"/>
</dbReference>
<evidence type="ECO:0000256" key="6">
    <source>
        <dbReference type="ARBA" id="ARBA00022692"/>
    </source>
</evidence>
<feature type="domain" description="Histidine kinase" evidence="13">
    <location>
        <begin position="360"/>
        <end position="593"/>
    </location>
</feature>
<evidence type="ECO:0000256" key="7">
    <source>
        <dbReference type="ARBA" id="ARBA00022741"/>
    </source>
</evidence>
<dbReference type="EMBL" id="BIXY01000071">
    <property type="protein sequence ID" value="GCF10451.1"/>
    <property type="molecule type" value="Genomic_DNA"/>
</dbReference>
<evidence type="ECO:0000259" key="14">
    <source>
        <dbReference type="PROSITE" id="PS50112"/>
    </source>
</evidence>
<dbReference type="GO" id="GO:0016020">
    <property type="term" value="C:membrane"/>
    <property type="evidence" value="ECO:0007669"/>
    <property type="project" value="UniProtKB-SubCell"/>
</dbReference>
<dbReference type="Gene3D" id="3.30.450.40">
    <property type="match status" value="1"/>
</dbReference>
<comment type="caution">
    <text evidence="15">The sequence shown here is derived from an EMBL/GenBank/DDBJ whole genome shotgun (WGS) entry which is preliminary data.</text>
</comment>
<dbReference type="CDD" id="cd00082">
    <property type="entry name" value="HisKA"/>
    <property type="match status" value="1"/>
</dbReference>
<dbReference type="GO" id="GO:0000156">
    <property type="term" value="F:phosphorelay response regulator activity"/>
    <property type="evidence" value="ECO:0007669"/>
    <property type="project" value="TreeGrafter"/>
</dbReference>
<keyword evidence="5" id="KW-0808">Transferase</keyword>
<accession>A0A5A5TFV4</accession>
<dbReference type="SMART" id="SM00388">
    <property type="entry name" value="HisKA"/>
    <property type="match status" value="1"/>
</dbReference>
<comment type="catalytic activity">
    <reaction evidence="1">
        <text>ATP + protein L-histidine = ADP + protein N-phospho-L-histidine.</text>
        <dbReference type="EC" id="2.7.13.3"/>
    </reaction>
</comment>
<dbReference type="Pfam" id="PF00512">
    <property type="entry name" value="HisKA"/>
    <property type="match status" value="1"/>
</dbReference>
<name>A0A5A5TFV4_9CHLR</name>
<dbReference type="InterPro" id="IPR029016">
    <property type="entry name" value="GAF-like_dom_sf"/>
</dbReference>